<sequence length="417" mass="47763">MSWRYIPYQYQLIPDHSDHCESIINQTTQIPLLTETTLTSILTIGRKLQQIRSLVTAKSVFSSLWSYYKRTEQQASEVAIEAAVSFSQTTMEIVQITQSSSTVVTQYDETLEEEMYELEEVFESVIILSSTMTTTFSNGTVTSSEKGSASLSTQSGAIITAETLSSMYVRQERWSDAINVITKALQVAWSTVVNGGKTVLPSRDYAVAITAARRLALCYFKQRQTNKAEQIHIRIFEACKVLGVQDNLFITAANELVEFYETTYQFDKAVEVLSNLYTLLKTNLKPNDAITIRTAYRIAKFCRELQKIKDAEKYFFEIVTALDDRMDVLQWDAIEAALALCSIHMELQQWEAARYFYSVLWKTFLAQAETYPWTENLVEDIFYGYFELLDGKFKVEYKTLLQVTAEFRDKSVKVFAP</sequence>
<proteinExistence type="predicted"/>
<evidence type="ECO:0000313" key="1">
    <source>
        <dbReference type="EMBL" id="KAH7012415.1"/>
    </source>
</evidence>
<accession>A0ABQ8FQN9</accession>
<dbReference type="SUPFAM" id="SSF48452">
    <property type="entry name" value="TPR-like"/>
    <property type="match status" value="1"/>
</dbReference>
<keyword evidence="2" id="KW-1185">Reference proteome</keyword>
<name>A0ABQ8FQN9_9PEZI</name>
<comment type="caution">
    <text evidence="1">The sequence shown here is derived from an EMBL/GenBank/DDBJ whole genome shotgun (WGS) entry which is preliminary data.</text>
</comment>
<dbReference type="InterPro" id="IPR011990">
    <property type="entry name" value="TPR-like_helical_dom_sf"/>
</dbReference>
<reference evidence="1 2" key="1">
    <citation type="journal article" date="2021" name="Nat. Commun.">
        <title>Genetic determinants of endophytism in the Arabidopsis root mycobiome.</title>
        <authorList>
            <person name="Mesny F."/>
            <person name="Miyauchi S."/>
            <person name="Thiergart T."/>
            <person name="Pickel B."/>
            <person name="Atanasova L."/>
            <person name="Karlsson M."/>
            <person name="Huettel B."/>
            <person name="Barry K.W."/>
            <person name="Haridas S."/>
            <person name="Chen C."/>
            <person name="Bauer D."/>
            <person name="Andreopoulos W."/>
            <person name="Pangilinan J."/>
            <person name="LaButti K."/>
            <person name="Riley R."/>
            <person name="Lipzen A."/>
            <person name="Clum A."/>
            <person name="Drula E."/>
            <person name="Henrissat B."/>
            <person name="Kohler A."/>
            <person name="Grigoriev I.V."/>
            <person name="Martin F.M."/>
            <person name="Hacquard S."/>
        </authorList>
    </citation>
    <scope>NUCLEOTIDE SEQUENCE [LARGE SCALE GENOMIC DNA]</scope>
    <source>
        <strain evidence="1 2">MPI-SDFR-AT-0080</strain>
    </source>
</reference>
<dbReference type="Gene3D" id="1.25.40.10">
    <property type="entry name" value="Tetratricopeptide repeat domain"/>
    <property type="match status" value="1"/>
</dbReference>
<evidence type="ECO:0008006" key="3">
    <source>
        <dbReference type="Google" id="ProtNLM"/>
    </source>
</evidence>
<protein>
    <recommendedName>
        <fullName evidence="3">Tetratricopeptide-like helical</fullName>
    </recommendedName>
</protein>
<gene>
    <name evidence="1" type="ORF">B0J12DRAFT_705940</name>
</gene>
<dbReference type="Proteomes" id="UP000774617">
    <property type="component" value="Unassembled WGS sequence"/>
</dbReference>
<organism evidence="1 2">
    <name type="scientific">Macrophomina phaseolina</name>
    <dbReference type="NCBI Taxonomy" id="35725"/>
    <lineage>
        <taxon>Eukaryota</taxon>
        <taxon>Fungi</taxon>
        <taxon>Dikarya</taxon>
        <taxon>Ascomycota</taxon>
        <taxon>Pezizomycotina</taxon>
        <taxon>Dothideomycetes</taxon>
        <taxon>Dothideomycetes incertae sedis</taxon>
        <taxon>Botryosphaeriales</taxon>
        <taxon>Botryosphaeriaceae</taxon>
        <taxon>Macrophomina</taxon>
    </lineage>
</organism>
<dbReference type="EMBL" id="JAGTJR010000086">
    <property type="protein sequence ID" value="KAH7012415.1"/>
    <property type="molecule type" value="Genomic_DNA"/>
</dbReference>
<evidence type="ECO:0000313" key="2">
    <source>
        <dbReference type="Proteomes" id="UP000774617"/>
    </source>
</evidence>